<dbReference type="WBParaSite" id="HPLM_0000689301-mRNA-1">
    <property type="protein sequence ID" value="HPLM_0000689301-mRNA-1"/>
    <property type="gene ID" value="HPLM_0000689301"/>
</dbReference>
<protein>
    <submittedName>
        <fullName evidence="3">Secreted protein</fullName>
    </submittedName>
</protein>
<evidence type="ECO:0000313" key="3">
    <source>
        <dbReference type="WBParaSite" id="HPLM_0000689301-mRNA-1"/>
    </source>
</evidence>
<sequence>MNNAGANDVALVCLLYLLTNGPAGFLNLGYLDVRKSGVLIDIGGGPDAECDDVSMVSATHADNVPTVVP</sequence>
<dbReference type="EMBL" id="UZAF01016563">
    <property type="protein sequence ID" value="VDO30298.1"/>
    <property type="molecule type" value="Genomic_DNA"/>
</dbReference>
<dbReference type="AlphaFoldDB" id="A0A0N4W9D3"/>
<name>A0A0N4W9D3_HAEPC</name>
<gene>
    <name evidence="1" type="ORF">HPLM_LOCUS6885</name>
</gene>
<proteinExistence type="predicted"/>
<reference evidence="3" key="1">
    <citation type="submission" date="2017-02" db="UniProtKB">
        <authorList>
            <consortium name="WormBaseParasite"/>
        </authorList>
    </citation>
    <scope>IDENTIFICATION</scope>
</reference>
<evidence type="ECO:0000313" key="1">
    <source>
        <dbReference type="EMBL" id="VDO30298.1"/>
    </source>
</evidence>
<organism evidence="3">
    <name type="scientific">Haemonchus placei</name>
    <name type="common">Barber's pole worm</name>
    <dbReference type="NCBI Taxonomy" id="6290"/>
    <lineage>
        <taxon>Eukaryota</taxon>
        <taxon>Metazoa</taxon>
        <taxon>Ecdysozoa</taxon>
        <taxon>Nematoda</taxon>
        <taxon>Chromadorea</taxon>
        <taxon>Rhabditida</taxon>
        <taxon>Rhabditina</taxon>
        <taxon>Rhabditomorpha</taxon>
        <taxon>Strongyloidea</taxon>
        <taxon>Trichostrongylidae</taxon>
        <taxon>Haemonchus</taxon>
    </lineage>
</organism>
<accession>A0A0N4W9D3</accession>
<evidence type="ECO:0000313" key="2">
    <source>
        <dbReference type="Proteomes" id="UP000268014"/>
    </source>
</evidence>
<keyword evidence="2" id="KW-1185">Reference proteome</keyword>
<reference evidence="1 2" key="2">
    <citation type="submission" date="2018-11" db="EMBL/GenBank/DDBJ databases">
        <authorList>
            <consortium name="Pathogen Informatics"/>
        </authorList>
    </citation>
    <scope>NUCLEOTIDE SEQUENCE [LARGE SCALE GENOMIC DNA]</scope>
    <source>
        <strain evidence="1 2">MHpl1</strain>
    </source>
</reference>
<dbReference type="Proteomes" id="UP000268014">
    <property type="component" value="Unassembled WGS sequence"/>
</dbReference>